<dbReference type="GO" id="GO:1990259">
    <property type="term" value="F:histone H2AQ104 methyltransferase activity"/>
    <property type="evidence" value="ECO:0007669"/>
    <property type="project" value="TreeGrafter"/>
</dbReference>
<dbReference type="Proteomes" id="UP000533207">
    <property type="component" value="Unassembled WGS sequence"/>
</dbReference>
<dbReference type="PROSITE" id="PS00566">
    <property type="entry name" value="FIBRILLARIN"/>
    <property type="match status" value="1"/>
</dbReference>
<dbReference type="EC" id="2.1.1.-" evidence="9"/>
<comment type="function">
    <text evidence="7 9">Involved in pre-rRNA and tRNA processing. Utilizes the methyl donor S-adenosyl-L-methionine to catalyze the site-specific 2'-hydroxyl methylation of ribose moieties in rRNA and tRNA. Site specificity is provided by a guide RNA that base pairs with the substrate. Methylation occurs at a characteristic distance from the sequence involved in base pairing with the guide RNA.</text>
</comment>
<dbReference type="PRINTS" id="PR00052">
    <property type="entry name" value="FIBRILLARIN"/>
</dbReference>
<protein>
    <recommendedName>
        <fullName evidence="9">Fibrillarin-like rRNA/tRNA 2'-O-methyltransferase</fullName>
        <ecNumber evidence="9">2.1.1.-</ecNumber>
    </recommendedName>
</protein>
<keyword evidence="4 9" id="KW-0808">Transferase</keyword>
<dbReference type="SMR" id="A0A7J9PJD4"/>
<gene>
    <name evidence="9" type="primary">flpA</name>
    <name evidence="10" type="ORF">HNP90_001687</name>
</gene>
<evidence type="ECO:0000256" key="3">
    <source>
        <dbReference type="ARBA" id="ARBA00022603"/>
    </source>
</evidence>
<dbReference type="Gene3D" id="3.40.50.150">
    <property type="entry name" value="Vaccinia Virus protein VP39"/>
    <property type="match status" value="1"/>
</dbReference>
<feature type="binding site" evidence="9">
    <location>
        <begin position="150"/>
        <end position="153"/>
    </location>
    <ligand>
        <name>S-adenosyl-L-methionine</name>
        <dbReference type="ChEBI" id="CHEBI:59789"/>
    </ligand>
</feature>
<evidence type="ECO:0000256" key="2">
    <source>
        <dbReference type="ARBA" id="ARBA00022552"/>
    </source>
</evidence>
<evidence type="ECO:0000313" key="10">
    <source>
        <dbReference type="EMBL" id="MBA2862790.1"/>
    </source>
</evidence>
<dbReference type="PANTHER" id="PTHR10335:SF17">
    <property type="entry name" value="FIBRILLARIN"/>
    <property type="match status" value="1"/>
</dbReference>
<dbReference type="InterPro" id="IPR029063">
    <property type="entry name" value="SAM-dependent_MTases_sf"/>
</dbReference>
<dbReference type="RefSeq" id="WP_012068137.1">
    <property type="nucleotide sequence ID" value="NZ_JACDUL010000004.1"/>
</dbReference>
<dbReference type="NCBIfam" id="NF003279">
    <property type="entry name" value="PRK04266.1-5"/>
    <property type="match status" value="1"/>
</dbReference>
<dbReference type="Gene3D" id="3.30.200.20">
    <property type="entry name" value="Phosphorylase Kinase, domain 1"/>
    <property type="match status" value="1"/>
</dbReference>
<comment type="subunit">
    <text evidence="8">Interacts with nop5. Component of box C/D small ribonucleoprotein (sRNP) particles that contain rpl7ae, FlpA and nop5, plus a guide RNA. These sRNP particles form homodimers, giving rise to an asymmetric holoenzyme.</text>
</comment>
<dbReference type="Pfam" id="PF01269">
    <property type="entry name" value="Fibrillarin"/>
    <property type="match status" value="1"/>
</dbReference>
<feature type="binding site" evidence="9">
    <location>
        <begin position="130"/>
        <end position="131"/>
    </location>
    <ligand>
        <name>S-adenosyl-L-methionine</name>
        <dbReference type="ChEBI" id="CHEBI:59789"/>
    </ligand>
</feature>
<dbReference type="HAMAP" id="MF_00351">
    <property type="entry name" value="RNA_methyltransf_FlpA"/>
    <property type="match status" value="1"/>
</dbReference>
<evidence type="ECO:0000256" key="9">
    <source>
        <dbReference type="HAMAP-Rule" id="MF_00351"/>
    </source>
</evidence>
<dbReference type="EMBL" id="JACDUL010000004">
    <property type="protein sequence ID" value="MBA2862790.1"/>
    <property type="molecule type" value="Genomic_DNA"/>
</dbReference>
<evidence type="ECO:0000256" key="5">
    <source>
        <dbReference type="ARBA" id="ARBA00022694"/>
    </source>
</evidence>
<dbReference type="GO" id="GO:0000494">
    <property type="term" value="P:box C/D sno(s)RNA 3'-end processing"/>
    <property type="evidence" value="ECO:0007669"/>
    <property type="project" value="TreeGrafter"/>
</dbReference>
<evidence type="ECO:0000256" key="7">
    <source>
        <dbReference type="ARBA" id="ARBA00057806"/>
    </source>
</evidence>
<dbReference type="GO" id="GO:0003723">
    <property type="term" value="F:RNA binding"/>
    <property type="evidence" value="ECO:0007669"/>
    <property type="project" value="UniProtKB-UniRule"/>
</dbReference>
<evidence type="ECO:0000313" key="11">
    <source>
        <dbReference type="Proteomes" id="UP000533207"/>
    </source>
</evidence>
<comment type="caution">
    <text evidence="10">The sequence shown here is derived from an EMBL/GenBank/DDBJ whole genome shotgun (WGS) entry which is preliminary data.</text>
</comment>
<keyword evidence="6 9" id="KW-0694">RNA-binding</keyword>
<dbReference type="AlphaFoldDB" id="A0A7J9PJD4"/>
<keyword evidence="3 9" id="KW-0489">Methyltransferase</keyword>
<reference evidence="10 11" key="1">
    <citation type="submission" date="2020-07" db="EMBL/GenBank/DDBJ databases">
        <title>Genomic Encyclopedia of Type Strains, Phase IV (KMG-V): Genome sequencing to study the core and pangenomes of soil and plant-associated prokaryotes.</title>
        <authorList>
            <person name="Whitman W."/>
        </authorList>
    </citation>
    <scope>NUCLEOTIDE SEQUENCE [LARGE SCALE GENOMIC DNA]</scope>
    <source>
        <strain evidence="10 11">C8</strain>
    </source>
</reference>
<proteinExistence type="inferred from homology"/>
<dbReference type="FunFam" id="3.30.200.20:FF:000613">
    <property type="entry name" value="Fibrillarin-like rRNA/tRNA 2'-O-methyltransferase"/>
    <property type="match status" value="1"/>
</dbReference>
<evidence type="ECO:0000256" key="4">
    <source>
        <dbReference type="ARBA" id="ARBA00022679"/>
    </source>
</evidence>
<feature type="binding site" evidence="9">
    <location>
        <begin position="87"/>
        <end position="88"/>
    </location>
    <ligand>
        <name>S-adenosyl-L-methionine</name>
        <dbReference type="ChEBI" id="CHEBI:59789"/>
    </ligand>
</feature>
<dbReference type="GO" id="GO:0008649">
    <property type="term" value="F:rRNA methyltransferase activity"/>
    <property type="evidence" value="ECO:0007669"/>
    <property type="project" value="TreeGrafter"/>
</dbReference>
<evidence type="ECO:0000256" key="1">
    <source>
        <dbReference type="ARBA" id="ARBA00010632"/>
    </source>
</evidence>
<dbReference type="NCBIfam" id="NF003277">
    <property type="entry name" value="PRK04266.1-3"/>
    <property type="match status" value="1"/>
</dbReference>
<dbReference type="InterPro" id="IPR000692">
    <property type="entry name" value="Fibrillarin"/>
</dbReference>
<comment type="similarity">
    <text evidence="1 9">Belongs to the methyltransferase superfamily. Fibrillarin family.</text>
</comment>
<dbReference type="PANTHER" id="PTHR10335">
    <property type="entry name" value="RRNA 2-O-METHYLTRANSFERASE FIBRILLARIN"/>
    <property type="match status" value="1"/>
</dbReference>
<accession>A0A7J9PJD4</accession>
<evidence type="ECO:0000256" key="6">
    <source>
        <dbReference type="ARBA" id="ARBA00022884"/>
    </source>
</evidence>
<dbReference type="GO" id="GO:0008033">
    <property type="term" value="P:tRNA processing"/>
    <property type="evidence" value="ECO:0007669"/>
    <property type="project" value="UniProtKB-UniRule"/>
</dbReference>
<sequence>MEKIKVKEIFNNVYSVDFGDGLKRIATKSLVPGKRVYGEKLVYSDSIEYRVWNPNKSKLGAAIINGLKKMPIKKGTKVLYLGASAGTTPSHVADIAENSLVYALEFAPRIMREFIDSCNERKNLIPVLGDANRPQDYSNIVEKVDVIFEDVAQPNQAEILVKNARWFLKENGYAMISIKARSVDVTKNPREIFAEQKKILIEGGFEIVDEINIEPFEKDHMMMVGIWNETKY</sequence>
<dbReference type="PIRSF" id="PIRSF006540">
    <property type="entry name" value="Nop17p"/>
    <property type="match status" value="1"/>
</dbReference>
<dbReference type="SUPFAM" id="SSF53335">
    <property type="entry name" value="S-adenosyl-L-methionine-dependent methyltransferases"/>
    <property type="match status" value="1"/>
</dbReference>
<keyword evidence="2 9" id="KW-0698">rRNA processing</keyword>
<keyword evidence="5 9" id="KW-0819">tRNA processing</keyword>
<dbReference type="SMART" id="SM01206">
    <property type="entry name" value="Fibrillarin"/>
    <property type="match status" value="1"/>
</dbReference>
<dbReference type="NCBIfam" id="NF003276">
    <property type="entry name" value="PRK04266.1-2"/>
    <property type="match status" value="1"/>
</dbReference>
<name>A0A7J9PJD4_METMI</name>
<dbReference type="CDD" id="cd02440">
    <property type="entry name" value="AdoMet_MTases"/>
    <property type="match status" value="1"/>
</dbReference>
<dbReference type="InterPro" id="IPR020813">
    <property type="entry name" value="Fibrillarin_CS"/>
</dbReference>
<organism evidence="10 11">
    <name type="scientific">Methanococcus maripaludis</name>
    <name type="common">Methanococcus deltae</name>
    <dbReference type="NCBI Taxonomy" id="39152"/>
    <lineage>
        <taxon>Archaea</taxon>
        <taxon>Methanobacteriati</taxon>
        <taxon>Methanobacteriota</taxon>
        <taxon>Methanomada group</taxon>
        <taxon>Methanococci</taxon>
        <taxon>Methanococcales</taxon>
        <taxon>Methanococcaceae</taxon>
        <taxon>Methanococcus</taxon>
    </lineage>
</organism>
<feature type="binding site" evidence="9">
    <location>
        <begin position="105"/>
        <end position="106"/>
    </location>
    <ligand>
        <name>S-adenosyl-L-methionine</name>
        <dbReference type="ChEBI" id="CHEBI:59789"/>
    </ligand>
</feature>
<evidence type="ECO:0000256" key="8">
    <source>
        <dbReference type="ARBA" id="ARBA00063440"/>
    </source>
</evidence>